<feature type="transmembrane region" description="Helical" evidence="1">
    <location>
        <begin position="6"/>
        <end position="30"/>
    </location>
</feature>
<keyword evidence="1" id="KW-0472">Membrane</keyword>
<keyword evidence="1" id="KW-0812">Transmembrane</keyword>
<evidence type="ECO:0000313" key="3">
    <source>
        <dbReference type="Proteomes" id="UP000076372"/>
    </source>
</evidence>
<reference evidence="2 3" key="1">
    <citation type="submission" date="2014-04" db="EMBL/GenBank/DDBJ databases">
        <title>Complete genome sequence of Mycoplasma bovis attenuated strain P150.</title>
        <authorList>
            <person name="Qi J."/>
            <person name="Guo A."/>
        </authorList>
    </citation>
    <scope>NUCLEOTIDE SEQUENCE [LARGE SCALE GENOMIC DNA]</scope>
    <source>
        <strain evidence="2 3">HB0801-P150</strain>
    </source>
</reference>
<feature type="transmembrane region" description="Helical" evidence="1">
    <location>
        <begin position="37"/>
        <end position="55"/>
    </location>
</feature>
<dbReference type="AlphaFoldDB" id="A0A8D4A3Q4"/>
<keyword evidence="1" id="KW-1133">Transmembrane helix</keyword>
<sequence>MLLDVTIPGCSALIVALIISPSLTNSGLYLNLTFLKFIMIAVTSSTIPGIVWNSWLTPEILIANSAKEVTFDNKTLLSATATVLPKPLSSGLSEKVTSFKLLLIAELLTCK</sequence>
<dbReference type="EMBL" id="CP007590">
    <property type="protein sequence ID" value="AMW25806.1"/>
    <property type="molecule type" value="Genomic_DNA"/>
</dbReference>
<proteinExistence type="predicted"/>
<organism evidence="2 3">
    <name type="scientific">Mycoplasmopsis bovis</name>
    <name type="common">Mycoplasma bovis</name>
    <dbReference type="NCBI Taxonomy" id="28903"/>
    <lineage>
        <taxon>Bacteria</taxon>
        <taxon>Bacillati</taxon>
        <taxon>Mycoplasmatota</taxon>
        <taxon>Mycoplasmoidales</taxon>
        <taxon>Metamycoplasmataceae</taxon>
        <taxon>Mycoplasmopsis</taxon>
    </lineage>
</organism>
<protein>
    <submittedName>
        <fullName evidence="2">Uncharacterized protein</fullName>
    </submittedName>
</protein>
<accession>A0A8D4A3Q4</accession>
<gene>
    <name evidence="2" type="ORF">BC94_0540</name>
</gene>
<name>A0A8D4A3Q4_MYCBV</name>
<evidence type="ECO:0000313" key="2">
    <source>
        <dbReference type="EMBL" id="AMW25806.1"/>
    </source>
</evidence>
<evidence type="ECO:0000256" key="1">
    <source>
        <dbReference type="SAM" id="Phobius"/>
    </source>
</evidence>
<dbReference type="Proteomes" id="UP000076372">
    <property type="component" value="Chromosome"/>
</dbReference>